<keyword evidence="2" id="KW-0675">Receptor</keyword>
<gene>
    <name evidence="2" type="ORF">GBAR_LOCUS7257</name>
</gene>
<name>A0AA35RI71_GEOBA</name>
<organism evidence="2 3">
    <name type="scientific">Geodia barretti</name>
    <name type="common">Barrett's horny sponge</name>
    <dbReference type="NCBI Taxonomy" id="519541"/>
    <lineage>
        <taxon>Eukaryota</taxon>
        <taxon>Metazoa</taxon>
        <taxon>Porifera</taxon>
        <taxon>Demospongiae</taxon>
        <taxon>Heteroscleromorpha</taxon>
        <taxon>Tetractinellida</taxon>
        <taxon>Astrophorina</taxon>
        <taxon>Geodiidae</taxon>
        <taxon>Geodia</taxon>
    </lineage>
</organism>
<dbReference type="PANTHER" id="PTHR12106">
    <property type="entry name" value="SORTILIN RELATED"/>
    <property type="match status" value="1"/>
</dbReference>
<proteinExistence type="predicted"/>
<reference evidence="2" key="1">
    <citation type="submission" date="2023-03" db="EMBL/GenBank/DDBJ databases">
        <authorList>
            <person name="Steffen K."/>
            <person name="Cardenas P."/>
        </authorList>
    </citation>
    <scope>NUCLEOTIDE SEQUENCE</scope>
</reference>
<dbReference type="InterPro" id="IPR050310">
    <property type="entry name" value="VPS10-sortilin"/>
</dbReference>
<sequence length="152" mass="17588">MVAAKTYHQNSPWSSSTAARGLQLEGFHLSSTDITIYGVVTEPGQHTTIMSFYGGSWDDFKWTVITVDFANIFPRQCDDQDYYDWRPWDERTESQCLLGSSITIERRKPQICCLNGRDYDREFDYHICDCTSEDYECDYGLLDQCMTTTLPV</sequence>
<dbReference type="GO" id="GO:0016020">
    <property type="term" value="C:membrane"/>
    <property type="evidence" value="ECO:0007669"/>
    <property type="project" value="TreeGrafter"/>
</dbReference>
<dbReference type="Pfam" id="PF15901">
    <property type="entry name" value="Sortilin_C"/>
    <property type="match status" value="1"/>
</dbReference>
<evidence type="ECO:0000313" key="3">
    <source>
        <dbReference type="Proteomes" id="UP001174909"/>
    </source>
</evidence>
<dbReference type="Proteomes" id="UP001174909">
    <property type="component" value="Unassembled WGS sequence"/>
</dbReference>
<feature type="domain" description="Sortilin C-terminal" evidence="1">
    <location>
        <begin position="41"/>
        <end position="141"/>
    </location>
</feature>
<dbReference type="EMBL" id="CASHTH010001085">
    <property type="protein sequence ID" value="CAI8011178.1"/>
    <property type="molecule type" value="Genomic_DNA"/>
</dbReference>
<dbReference type="PANTHER" id="PTHR12106:SF27">
    <property type="entry name" value="SORTILIN-RELATED RECEPTOR"/>
    <property type="match status" value="1"/>
</dbReference>
<evidence type="ECO:0000259" key="1">
    <source>
        <dbReference type="Pfam" id="PF15901"/>
    </source>
</evidence>
<comment type="caution">
    <text evidence="2">The sequence shown here is derived from an EMBL/GenBank/DDBJ whole genome shotgun (WGS) entry which is preliminary data.</text>
</comment>
<accession>A0AA35RI71</accession>
<dbReference type="Gene3D" id="2.10.70.80">
    <property type="match status" value="1"/>
</dbReference>
<dbReference type="AlphaFoldDB" id="A0AA35RI71"/>
<dbReference type="InterPro" id="IPR031777">
    <property type="entry name" value="Sortilin_C"/>
</dbReference>
<dbReference type="GO" id="GO:0006892">
    <property type="term" value="P:post-Golgi vesicle-mediated transport"/>
    <property type="evidence" value="ECO:0007669"/>
    <property type="project" value="TreeGrafter"/>
</dbReference>
<protein>
    <submittedName>
        <fullName evidence="2">Sortilin-related receptor</fullName>
    </submittedName>
</protein>
<evidence type="ECO:0000313" key="2">
    <source>
        <dbReference type="EMBL" id="CAI8011178.1"/>
    </source>
</evidence>
<keyword evidence="3" id="KW-1185">Reference proteome</keyword>
<dbReference type="GO" id="GO:0005794">
    <property type="term" value="C:Golgi apparatus"/>
    <property type="evidence" value="ECO:0007669"/>
    <property type="project" value="TreeGrafter"/>
</dbReference>